<sequence>MTSRQILAQVIAAIPNLLHQTNSPSFIRDPDAHVHVRTPEEVADKIASILPALLAAEGYALVELPHIEPDGHGSWSVRVPLSEQPWADGEVFIDRAGRITLAGIPTRLPLADVPAVGAAMLAMHTAVRNHQHQAGHGAARGRH</sequence>
<name>A0ABD7HMS7_9MYCO</name>
<proteinExistence type="predicted"/>
<dbReference type="InterPro" id="IPR002195">
    <property type="entry name" value="Dihydroorotase_CS"/>
</dbReference>
<dbReference type="AlphaFoldDB" id="A0ABD7HMS7"/>
<comment type="caution">
    <text evidence="1">The sequence shown here is derived from an EMBL/GenBank/DDBJ whole genome shotgun (WGS) entry which is preliminary data.</text>
</comment>
<protein>
    <submittedName>
        <fullName evidence="1">Uncharacterized protein</fullName>
    </submittedName>
</protein>
<dbReference type="PROSITE" id="PS00482">
    <property type="entry name" value="DIHYDROOROTASE_1"/>
    <property type="match status" value="1"/>
</dbReference>
<dbReference type="Proteomes" id="UP000284557">
    <property type="component" value="Unassembled WGS sequence"/>
</dbReference>
<reference evidence="1 2" key="1">
    <citation type="submission" date="2018-08" db="EMBL/GenBank/DDBJ databases">
        <title>Linezolid Resistance in Mycobacterium abscessus: MIC Distribution and Comprehensive Investigation of Resistance Mechanisms.</title>
        <authorList>
            <person name="Ye M."/>
            <person name="Xu L."/>
            <person name="Zou Y."/>
            <person name="Li B."/>
            <person name="Guo Q."/>
            <person name="Zhang Y."/>
            <person name="Zhan M."/>
            <person name="Xu B."/>
            <person name="Yu F."/>
            <person name="Zhang Z."/>
            <person name="Chu H."/>
        </authorList>
    </citation>
    <scope>NUCLEOTIDE SEQUENCE [LARGE SCALE GENOMIC DNA]</scope>
    <source>
        <strain evidence="1 2">G143</strain>
    </source>
</reference>
<dbReference type="EMBL" id="QXBN01000012">
    <property type="protein sequence ID" value="RIT36821.1"/>
    <property type="molecule type" value="Genomic_DNA"/>
</dbReference>
<evidence type="ECO:0000313" key="2">
    <source>
        <dbReference type="Proteomes" id="UP000284557"/>
    </source>
</evidence>
<evidence type="ECO:0000313" key="1">
    <source>
        <dbReference type="EMBL" id="RIT36821.1"/>
    </source>
</evidence>
<organism evidence="1 2">
    <name type="scientific">Mycobacteroides abscessus</name>
    <dbReference type="NCBI Taxonomy" id="36809"/>
    <lineage>
        <taxon>Bacteria</taxon>
        <taxon>Bacillati</taxon>
        <taxon>Actinomycetota</taxon>
        <taxon>Actinomycetes</taxon>
        <taxon>Mycobacteriales</taxon>
        <taxon>Mycobacteriaceae</taxon>
        <taxon>Mycobacteroides</taxon>
    </lineage>
</organism>
<accession>A0ABD7HMS7</accession>
<gene>
    <name evidence="1" type="ORF">D2E76_16340</name>
</gene>